<dbReference type="RefSeq" id="WP_226187950.1">
    <property type="nucleotide sequence ID" value="NZ_JAJADQ010000009.1"/>
</dbReference>
<evidence type="ECO:0000259" key="1">
    <source>
        <dbReference type="Pfam" id="PF13302"/>
    </source>
</evidence>
<name>A0ABS8AFS4_9BACT</name>
<dbReference type="PANTHER" id="PTHR43610:SF1">
    <property type="entry name" value="N-ACETYLTRANSFERASE DOMAIN-CONTAINING PROTEIN"/>
    <property type="match status" value="1"/>
</dbReference>
<reference evidence="2" key="1">
    <citation type="submission" date="2021-10" db="EMBL/GenBank/DDBJ databases">
        <authorList>
            <person name="Dean J.D."/>
            <person name="Kim M.K."/>
            <person name="Newey C.N."/>
            <person name="Stoker T.S."/>
            <person name="Thompson D.W."/>
            <person name="Grose J.H."/>
        </authorList>
    </citation>
    <scope>NUCLEOTIDE SEQUENCE</scope>
    <source>
        <strain evidence="2">BT635</strain>
    </source>
</reference>
<comment type="caution">
    <text evidence="2">The sequence shown here is derived from an EMBL/GenBank/DDBJ whole genome shotgun (WGS) entry which is preliminary data.</text>
</comment>
<dbReference type="Gene3D" id="3.40.630.30">
    <property type="match status" value="1"/>
</dbReference>
<evidence type="ECO:0000313" key="2">
    <source>
        <dbReference type="EMBL" id="MCB2379273.1"/>
    </source>
</evidence>
<organism evidence="2 3">
    <name type="scientific">Hymenobacter nitidus</name>
    <dbReference type="NCBI Taxonomy" id="2880929"/>
    <lineage>
        <taxon>Bacteria</taxon>
        <taxon>Pseudomonadati</taxon>
        <taxon>Bacteroidota</taxon>
        <taxon>Cytophagia</taxon>
        <taxon>Cytophagales</taxon>
        <taxon>Hymenobacteraceae</taxon>
        <taxon>Hymenobacter</taxon>
    </lineage>
</organism>
<dbReference type="InterPro" id="IPR016181">
    <property type="entry name" value="Acyl_CoA_acyltransferase"/>
</dbReference>
<keyword evidence="3" id="KW-1185">Reference proteome</keyword>
<feature type="domain" description="N-acetyltransferase" evidence="1">
    <location>
        <begin position="14"/>
        <end position="146"/>
    </location>
</feature>
<accession>A0ABS8AFS4</accession>
<gene>
    <name evidence="2" type="ORF">LGH70_16875</name>
</gene>
<evidence type="ECO:0000313" key="3">
    <source>
        <dbReference type="Proteomes" id="UP001165297"/>
    </source>
</evidence>
<protein>
    <submittedName>
        <fullName evidence="2">GNAT family N-acetyltransferase</fullName>
    </submittedName>
</protein>
<dbReference type="SUPFAM" id="SSF55729">
    <property type="entry name" value="Acyl-CoA N-acyltransferases (Nat)"/>
    <property type="match status" value="1"/>
</dbReference>
<sequence>MPLDLQPRLENQHVLLLPLQAADFDALYAAASDPKVWEQHPNKDRWQPGVFRTFFEGALQSGGAFKILDKATGEVAGSTRFYGYDAADESILIGYTFYATRYWGRGLNPMVKGLMLDYIFQFVSRVYFHIGADNRRSQIAIGRLGAEKIAEEEIAYFGEAPKLNFVYQLEKDQWRTPDAAAPRQPGQ</sequence>
<proteinExistence type="predicted"/>
<dbReference type="InterPro" id="IPR000182">
    <property type="entry name" value="GNAT_dom"/>
</dbReference>
<dbReference type="Pfam" id="PF13302">
    <property type="entry name" value="Acetyltransf_3"/>
    <property type="match status" value="1"/>
</dbReference>
<dbReference type="Proteomes" id="UP001165297">
    <property type="component" value="Unassembled WGS sequence"/>
</dbReference>
<dbReference type="EMBL" id="JAJADQ010000009">
    <property type="protein sequence ID" value="MCB2379273.1"/>
    <property type="molecule type" value="Genomic_DNA"/>
</dbReference>
<dbReference type="PANTHER" id="PTHR43610">
    <property type="entry name" value="BLL6696 PROTEIN"/>
    <property type="match status" value="1"/>
</dbReference>